<dbReference type="OrthoDB" id="9784538at2"/>
<keyword evidence="8" id="KW-1185">Reference proteome</keyword>
<feature type="transmembrane region" description="Helical" evidence="6">
    <location>
        <begin position="21"/>
        <end position="38"/>
    </location>
</feature>
<evidence type="ECO:0000256" key="4">
    <source>
        <dbReference type="ARBA" id="ARBA00022989"/>
    </source>
</evidence>
<reference evidence="8" key="1">
    <citation type="submission" date="2017-02" db="EMBL/GenBank/DDBJ databases">
        <authorList>
            <person name="Varghese N."/>
            <person name="Submissions S."/>
        </authorList>
    </citation>
    <scope>NUCLEOTIDE SEQUENCE [LARGE SCALE GENOMIC DNA]</scope>
    <source>
        <strain evidence="8">ATCC 25662</strain>
    </source>
</reference>
<accession>A0A1T4MBY2</accession>
<feature type="transmembrane region" description="Helical" evidence="6">
    <location>
        <begin position="176"/>
        <end position="194"/>
    </location>
</feature>
<keyword evidence="2" id="KW-1003">Cell membrane</keyword>
<evidence type="ECO:0000256" key="1">
    <source>
        <dbReference type="ARBA" id="ARBA00004651"/>
    </source>
</evidence>
<dbReference type="CDD" id="cd06579">
    <property type="entry name" value="TM_PBP1_transp_AraH_like"/>
    <property type="match status" value="1"/>
</dbReference>
<evidence type="ECO:0000256" key="2">
    <source>
        <dbReference type="ARBA" id="ARBA00022475"/>
    </source>
</evidence>
<keyword evidence="3 6" id="KW-0812">Transmembrane</keyword>
<name>A0A1T4MBY2_9FIRM</name>
<feature type="transmembrane region" description="Helical" evidence="6">
    <location>
        <begin position="50"/>
        <end position="68"/>
    </location>
</feature>
<gene>
    <name evidence="7" type="ORF">SAMN02745191_1189</name>
</gene>
<dbReference type="RefSeq" id="WP_078711602.1">
    <property type="nucleotide sequence ID" value="NZ_FUWY01000003.1"/>
</dbReference>
<dbReference type="Proteomes" id="UP000243297">
    <property type="component" value="Unassembled WGS sequence"/>
</dbReference>
<dbReference type="GO" id="GO:0005886">
    <property type="term" value="C:plasma membrane"/>
    <property type="evidence" value="ECO:0007669"/>
    <property type="project" value="UniProtKB-SubCell"/>
</dbReference>
<dbReference type="PANTHER" id="PTHR32196">
    <property type="entry name" value="ABC TRANSPORTER PERMEASE PROTEIN YPHD-RELATED-RELATED"/>
    <property type="match status" value="1"/>
</dbReference>
<keyword evidence="4 6" id="KW-1133">Transmembrane helix</keyword>
<feature type="transmembrane region" description="Helical" evidence="6">
    <location>
        <begin position="225"/>
        <end position="243"/>
    </location>
</feature>
<feature type="transmembrane region" description="Helical" evidence="6">
    <location>
        <begin position="304"/>
        <end position="324"/>
    </location>
</feature>
<evidence type="ECO:0000256" key="6">
    <source>
        <dbReference type="SAM" id="Phobius"/>
    </source>
</evidence>
<dbReference type="GO" id="GO:0022857">
    <property type="term" value="F:transmembrane transporter activity"/>
    <property type="evidence" value="ECO:0007669"/>
    <property type="project" value="InterPro"/>
</dbReference>
<evidence type="ECO:0000313" key="8">
    <source>
        <dbReference type="Proteomes" id="UP000243297"/>
    </source>
</evidence>
<evidence type="ECO:0000256" key="5">
    <source>
        <dbReference type="ARBA" id="ARBA00023136"/>
    </source>
</evidence>
<dbReference type="AlphaFoldDB" id="A0A1T4MBY2"/>
<comment type="subcellular location">
    <subcellularLocation>
        <location evidence="1">Cell membrane</location>
        <topology evidence="1">Multi-pass membrane protein</topology>
    </subcellularLocation>
</comment>
<protein>
    <submittedName>
        <fullName evidence="7">Ribose transport system permease protein</fullName>
    </submittedName>
</protein>
<dbReference type="STRING" id="118967.SAMN02745191_1189"/>
<proteinExistence type="predicted"/>
<dbReference type="Pfam" id="PF02653">
    <property type="entry name" value="BPD_transp_2"/>
    <property type="match status" value="1"/>
</dbReference>
<feature type="transmembrane region" description="Helical" evidence="6">
    <location>
        <begin position="75"/>
        <end position="92"/>
    </location>
</feature>
<dbReference type="InterPro" id="IPR001851">
    <property type="entry name" value="ABC_transp_permease"/>
</dbReference>
<evidence type="ECO:0000313" key="7">
    <source>
        <dbReference type="EMBL" id="SJZ64422.1"/>
    </source>
</evidence>
<feature type="transmembrane region" description="Helical" evidence="6">
    <location>
        <begin position="98"/>
        <end position="120"/>
    </location>
</feature>
<dbReference type="EMBL" id="FUWY01000003">
    <property type="protein sequence ID" value="SJZ64422.1"/>
    <property type="molecule type" value="Genomic_DNA"/>
</dbReference>
<keyword evidence="5 6" id="KW-0472">Membrane</keyword>
<evidence type="ECO:0000256" key="3">
    <source>
        <dbReference type="ARBA" id="ARBA00022692"/>
    </source>
</evidence>
<sequence length="329" mass="34979">MFKTFQGLSSKEILRKIVQDYSYWLSFFLLVIIASVMNPNFFSWNNISNIFVQSAMIGLIAMGMSMVISAGQIDISVGSQVAILGGFGIMVLNATGSVWIMLGFCIIGGAIIGTVNGLLVAKGHLPAMIATLAMQTACRSIINFYGQGGPFTVKKEIYDSFRMIAVGGFQIGSFKIPYMMVIFIVVAIIFNIIMKRTKLGKHIYAVGSNETSARLAGINVDMTKIAVFTITGIMCGVAAVLYASRLTAVASANAAVGYEMEAIAAVAIGGTSMSGGKGKIMGTFLGVLMFKIISNILTSADVSSFLNGAISGSIIVIAVLLQNFQNRKK</sequence>
<organism evidence="7 8">
    <name type="scientific">Anaerorhabdus furcosa</name>
    <dbReference type="NCBI Taxonomy" id="118967"/>
    <lineage>
        <taxon>Bacteria</taxon>
        <taxon>Bacillati</taxon>
        <taxon>Bacillota</taxon>
        <taxon>Erysipelotrichia</taxon>
        <taxon>Erysipelotrichales</taxon>
        <taxon>Erysipelotrichaceae</taxon>
        <taxon>Anaerorhabdus</taxon>
    </lineage>
</organism>